<keyword evidence="1" id="KW-0472">Membrane</keyword>
<organism evidence="2 3">
    <name type="scientific">Candidatus Adlerbacteria bacterium RIFCSPLOWO2_01_FULL_51_16</name>
    <dbReference type="NCBI Taxonomy" id="1797243"/>
    <lineage>
        <taxon>Bacteria</taxon>
        <taxon>Candidatus Adleribacteriota</taxon>
    </lineage>
</organism>
<keyword evidence="1" id="KW-0812">Transmembrane</keyword>
<dbReference type="Pfam" id="PF12666">
    <property type="entry name" value="PrgI"/>
    <property type="match status" value="1"/>
</dbReference>
<reference evidence="2 3" key="1">
    <citation type="journal article" date="2016" name="Nat. Commun.">
        <title>Thousands of microbial genomes shed light on interconnected biogeochemical processes in an aquifer system.</title>
        <authorList>
            <person name="Anantharaman K."/>
            <person name="Brown C.T."/>
            <person name="Hug L.A."/>
            <person name="Sharon I."/>
            <person name="Castelle C.J."/>
            <person name="Probst A.J."/>
            <person name="Thomas B.C."/>
            <person name="Singh A."/>
            <person name="Wilkins M.J."/>
            <person name="Karaoz U."/>
            <person name="Brodie E.L."/>
            <person name="Williams K.H."/>
            <person name="Hubbard S.S."/>
            <person name="Banfield J.F."/>
        </authorList>
    </citation>
    <scope>NUCLEOTIDE SEQUENCE [LARGE SCALE GENOMIC DNA]</scope>
</reference>
<dbReference type="AlphaFoldDB" id="A0A1F4XF95"/>
<dbReference type="Proteomes" id="UP000176185">
    <property type="component" value="Unassembled WGS sequence"/>
</dbReference>
<evidence type="ECO:0000313" key="2">
    <source>
        <dbReference type="EMBL" id="OGC80367.1"/>
    </source>
</evidence>
<protein>
    <recommendedName>
        <fullName evidence="4">PrgI family protein</fullName>
    </recommendedName>
</protein>
<proteinExistence type="predicted"/>
<accession>A0A1F4XF95</accession>
<sequence>MRYQVPQFIEVEDKIFGPLTLKQFVWLAGAGGLCLIFFTFLPFFVAIVFALPAAIFGAGLAFYQVNGRPLIIAIEHAFMYFIGNKLYLWQQRVPKAPEAQAEKPKTSTTLPVPKLSESRLKDLAWSLNIKDQAQMGVTEAQGRGFEI</sequence>
<gene>
    <name evidence="2" type="ORF">A2943_01240</name>
</gene>
<dbReference type="InterPro" id="IPR024414">
    <property type="entry name" value="Uncharacterised_PrgI"/>
</dbReference>
<name>A0A1F4XF95_9BACT</name>
<dbReference type="STRING" id="1797243.A2943_01240"/>
<feature type="transmembrane region" description="Helical" evidence="1">
    <location>
        <begin position="24"/>
        <end position="50"/>
    </location>
</feature>
<keyword evidence="1" id="KW-1133">Transmembrane helix</keyword>
<dbReference type="EMBL" id="MEWX01000025">
    <property type="protein sequence ID" value="OGC80367.1"/>
    <property type="molecule type" value="Genomic_DNA"/>
</dbReference>
<evidence type="ECO:0000256" key="1">
    <source>
        <dbReference type="SAM" id="Phobius"/>
    </source>
</evidence>
<evidence type="ECO:0008006" key="4">
    <source>
        <dbReference type="Google" id="ProtNLM"/>
    </source>
</evidence>
<feature type="transmembrane region" description="Helical" evidence="1">
    <location>
        <begin position="70"/>
        <end position="88"/>
    </location>
</feature>
<evidence type="ECO:0000313" key="3">
    <source>
        <dbReference type="Proteomes" id="UP000176185"/>
    </source>
</evidence>
<comment type="caution">
    <text evidence="2">The sequence shown here is derived from an EMBL/GenBank/DDBJ whole genome shotgun (WGS) entry which is preliminary data.</text>
</comment>